<dbReference type="STRING" id="571932.SAMN05421743_10237"/>
<dbReference type="Gene3D" id="1.20.1260.10">
    <property type="match status" value="2"/>
</dbReference>
<dbReference type="InterPro" id="IPR021617">
    <property type="entry name" value="DUF3231"/>
</dbReference>
<sequence length="332" mass="37288">MPAVKLTASEIGMLWIQYVQNTMTIQFLRYFDETVEDEEIKSVVQYAERFSSTVIEDIERIFKEEELLVPDGFNEKDVNMEAPKLFSDGFIVMFLGNMGKAGVLAYGASLSASSREDVRQFFSRCVTETTELFNRAVDVGLEKGIHVRPPQIDVQKEIEYVGGKKYLSPFQKRSLNTIEISHLFENIKTNMLGEAICAAFAQTSTSKEIVAYMKKGENISSKHIQSFSHVLNVSEIHPPMGSNSLVTNSTTQTFSDRLIVFLMSVLSTTGQGNYSAASTASMRYDLVLTYQRLSVEVALYAKDGLDLMIKHGWLEEPPQAPDRNELITHSSN</sequence>
<organism evidence="1 2">
    <name type="scientific">Thalassobacillus cyri</name>
    <dbReference type="NCBI Taxonomy" id="571932"/>
    <lineage>
        <taxon>Bacteria</taxon>
        <taxon>Bacillati</taxon>
        <taxon>Bacillota</taxon>
        <taxon>Bacilli</taxon>
        <taxon>Bacillales</taxon>
        <taxon>Bacillaceae</taxon>
        <taxon>Thalassobacillus</taxon>
    </lineage>
</organism>
<gene>
    <name evidence="1" type="ORF">SAMN05421743_10237</name>
</gene>
<proteinExistence type="predicted"/>
<evidence type="ECO:0008006" key="3">
    <source>
        <dbReference type="Google" id="ProtNLM"/>
    </source>
</evidence>
<dbReference type="InterPro" id="IPR012347">
    <property type="entry name" value="Ferritin-like"/>
</dbReference>
<dbReference type="EMBL" id="FNQR01000002">
    <property type="protein sequence ID" value="SDZ94123.1"/>
    <property type="molecule type" value="Genomic_DNA"/>
</dbReference>
<dbReference type="RefSeq" id="WP_176791297.1">
    <property type="nucleotide sequence ID" value="NZ_FNQR01000002.1"/>
</dbReference>
<protein>
    <recommendedName>
        <fullName evidence="3">DUF3231 family protein</fullName>
    </recommendedName>
</protein>
<dbReference type="AlphaFoldDB" id="A0A1H3X4D3"/>
<reference evidence="1 2" key="1">
    <citation type="submission" date="2016-10" db="EMBL/GenBank/DDBJ databases">
        <authorList>
            <person name="de Groot N.N."/>
        </authorList>
    </citation>
    <scope>NUCLEOTIDE SEQUENCE [LARGE SCALE GENOMIC DNA]</scope>
    <source>
        <strain evidence="1 2">CCM7597</strain>
    </source>
</reference>
<name>A0A1H3X4D3_9BACI</name>
<evidence type="ECO:0000313" key="1">
    <source>
        <dbReference type="EMBL" id="SDZ94123.1"/>
    </source>
</evidence>
<evidence type="ECO:0000313" key="2">
    <source>
        <dbReference type="Proteomes" id="UP000198584"/>
    </source>
</evidence>
<accession>A0A1H3X4D3</accession>
<dbReference type="Proteomes" id="UP000198584">
    <property type="component" value="Unassembled WGS sequence"/>
</dbReference>
<dbReference type="Pfam" id="PF11553">
    <property type="entry name" value="DUF3231"/>
    <property type="match status" value="2"/>
</dbReference>
<keyword evidence="2" id="KW-1185">Reference proteome</keyword>